<reference evidence="1 2" key="1">
    <citation type="journal article" date="2015" name="Nature">
        <title>rRNA introns, odd ribosomes, and small enigmatic genomes across a large radiation of phyla.</title>
        <authorList>
            <person name="Brown C.T."/>
            <person name="Hug L.A."/>
            <person name="Thomas B.C."/>
            <person name="Sharon I."/>
            <person name="Castelle C.J."/>
            <person name="Singh A."/>
            <person name="Wilkins M.J."/>
            <person name="Williams K.H."/>
            <person name="Banfield J.F."/>
        </authorList>
    </citation>
    <scope>NUCLEOTIDE SEQUENCE [LARGE SCALE GENOMIC DNA]</scope>
</reference>
<dbReference type="AlphaFoldDB" id="A0A0G0N9V1"/>
<dbReference type="EMBL" id="LBWR01000002">
    <property type="protein sequence ID" value="KKR12228.1"/>
    <property type="molecule type" value="Genomic_DNA"/>
</dbReference>
<dbReference type="Proteomes" id="UP000034665">
    <property type="component" value="Unassembled WGS sequence"/>
</dbReference>
<proteinExistence type="predicted"/>
<name>A0A0G0N9V1_9BACT</name>
<evidence type="ECO:0000313" key="1">
    <source>
        <dbReference type="EMBL" id="KKR12228.1"/>
    </source>
</evidence>
<accession>A0A0G0N9V1</accession>
<sequence>MALSCFGMAVAAEEACTEGNFAVSELPVNIHSYPEPCSKIILPADSLVWMKVQRQPLTAKFGENKVIVKERMFRVGGTHTEIILRPTEKYEFYLRPEYDMKITDVPKHLKGGENALWYEIASASGQVEFLSEFATQVHVPRGCNIKIMADAAFKVKYAGEERECEADQVVTLDGKAGVDIVEIYGMDRDGAAVVGVSVRKPLTLDKEKPAPTKQQKRKIG</sequence>
<protein>
    <submittedName>
        <fullName evidence="1">Uncharacterized protein</fullName>
    </submittedName>
</protein>
<comment type="caution">
    <text evidence="1">The sequence shown here is derived from an EMBL/GenBank/DDBJ whole genome shotgun (WGS) entry which is preliminary data.</text>
</comment>
<organism evidence="1 2">
    <name type="scientific">Candidatus Wolfebacteria bacterium GW2011_GWC2_39_22</name>
    <dbReference type="NCBI Taxonomy" id="1619013"/>
    <lineage>
        <taxon>Bacteria</taxon>
        <taxon>Candidatus Wolfeibacteriota</taxon>
    </lineage>
</organism>
<evidence type="ECO:0000313" key="2">
    <source>
        <dbReference type="Proteomes" id="UP000034665"/>
    </source>
</evidence>
<gene>
    <name evidence="1" type="ORF">UT41_C0002G0002</name>
</gene>